<keyword evidence="13" id="KW-1133">Transmembrane helix</keyword>
<dbReference type="OrthoDB" id="1045173at2759"/>
<evidence type="ECO:0000313" key="17">
    <source>
        <dbReference type="Proteomes" id="UP001152797"/>
    </source>
</evidence>
<dbReference type="PROSITE" id="PS51722">
    <property type="entry name" value="G_TR_2"/>
    <property type="match status" value="1"/>
</dbReference>
<dbReference type="InterPro" id="IPR000795">
    <property type="entry name" value="T_Tr_GTP-bd_dom"/>
</dbReference>
<keyword evidence="17" id="KW-1185">Reference proteome</keyword>
<dbReference type="CDD" id="cd15490">
    <property type="entry name" value="eIF2_gamma_III"/>
    <property type="match status" value="1"/>
</dbReference>
<dbReference type="EMBL" id="CAMXCT010000129">
    <property type="protein sequence ID" value="CAI3974340.1"/>
    <property type="molecule type" value="Genomic_DNA"/>
</dbReference>
<evidence type="ECO:0000256" key="5">
    <source>
        <dbReference type="ARBA" id="ARBA00022801"/>
    </source>
</evidence>
<dbReference type="Pfam" id="PF09173">
    <property type="entry name" value="eIF2_C"/>
    <property type="match status" value="1"/>
</dbReference>
<dbReference type="GO" id="GO:0005525">
    <property type="term" value="F:GTP binding"/>
    <property type="evidence" value="ECO:0007669"/>
    <property type="project" value="UniProtKB-KW"/>
</dbReference>
<dbReference type="InterPro" id="IPR009000">
    <property type="entry name" value="Transl_B-barrel_sf"/>
</dbReference>
<feature type="region of interest" description="Disordered" evidence="12">
    <location>
        <begin position="2109"/>
        <end position="2135"/>
    </location>
</feature>
<keyword evidence="7" id="KW-0342">GTP-binding</keyword>
<dbReference type="FunFam" id="2.40.30.10:FF:000009">
    <property type="entry name" value="Eukaryotic translation initiation factor 2 subunit gamma"/>
    <property type="match status" value="1"/>
</dbReference>
<dbReference type="Gene3D" id="2.40.30.10">
    <property type="entry name" value="Translation factors"/>
    <property type="match status" value="2"/>
</dbReference>
<dbReference type="Pfam" id="PF03144">
    <property type="entry name" value="GTP_EFTU_D2"/>
    <property type="match status" value="1"/>
</dbReference>
<dbReference type="GO" id="GO:0003924">
    <property type="term" value="F:GTPase activity"/>
    <property type="evidence" value="ECO:0007669"/>
    <property type="project" value="InterPro"/>
</dbReference>
<dbReference type="PANTHER" id="PTHR42854:SF3">
    <property type="entry name" value="EUKARYOTIC TRANSLATION INITIATION FACTOR 2 SUBUNIT 3-RELATED"/>
    <property type="match status" value="1"/>
</dbReference>
<proteinExistence type="inferred from homology"/>
<comment type="catalytic activity">
    <reaction evidence="11">
        <text>GTP + H2O = GDP + phosphate + H(+)</text>
        <dbReference type="Rhea" id="RHEA:19669"/>
        <dbReference type="ChEBI" id="CHEBI:15377"/>
        <dbReference type="ChEBI" id="CHEBI:15378"/>
        <dbReference type="ChEBI" id="CHEBI:37565"/>
        <dbReference type="ChEBI" id="CHEBI:43474"/>
        <dbReference type="ChEBI" id="CHEBI:58189"/>
    </reaction>
    <physiologicalReaction direction="left-to-right" evidence="11">
        <dbReference type="Rhea" id="RHEA:19670"/>
    </physiologicalReaction>
</comment>
<feature type="domain" description="Tr-type G" evidence="14">
    <location>
        <begin position="1406"/>
        <end position="1611"/>
    </location>
</feature>
<evidence type="ECO:0000256" key="2">
    <source>
        <dbReference type="ARBA" id="ARBA00011986"/>
    </source>
</evidence>
<evidence type="ECO:0000256" key="9">
    <source>
        <dbReference type="ARBA" id="ARBA00034320"/>
    </source>
</evidence>
<dbReference type="GO" id="GO:0000049">
    <property type="term" value="F:tRNA binding"/>
    <property type="evidence" value="ECO:0007669"/>
    <property type="project" value="InterPro"/>
</dbReference>
<evidence type="ECO:0000256" key="4">
    <source>
        <dbReference type="ARBA" id="ARBA00022741"/>
    </source>
</evidence>
<dbReference type="EC" id="3.6.5.3" evidence="2"/>
<gene>
    <name evidence="15" type="ORF">C1SCF055_LOCUS2752</name>
</gene>
<evidence type="ECO:0000256" key="1">
    <source>
        <dbReference type="ARBA" id="ARBA00007249"/>
    </source>
</evidence>
<feature type="compositionally biased region" description="Polar residues" evidence="12">
    <location>
        <begin position="1259"/>
        <end position="1277"/>
    </location>
</feature>
<dbReference type="SUPFAM" id="SSF90002">
    <property type="entry name" value="Hypothetical protein YjiA, C-terminal domain"/>
    <property type="match status" value="1"/>
</dbReference>
<dbReference type="FunFam" id="3.40.50.300:FF:001794">
    <property type="entry name" value="Eukaryotic translation initiation factor 2 subunit 3, variant"/>
    <property type="match status" value="1"/>
</dbReference>
<dbReference type="GO" id="GO:0001731">
    <property type="term" value="P:formation of translation preinitiation complex"/>
    <property type="evidence" value="ECO:0007669"/>
    <property type="project" value="TreeGrafter"/>
</dbReference>
<dbReference type="CDD" id="cd01888">
    <property type="entry name" value="eIF2_gamma"/>
    <property type="match status" value="1"/>
</dbReference>
<dbReference type="PANTHER" id="PTHR42854">
    <property type="entry name" value="EUKARYOTIC TRANSLATION INITIATION FACTOR 2 SUBUNIT 3 FAMILY MEMBER"/>
    <property type="match status" value="1"/>
</dbReference>
<dbReference type="FunFam" id="2.40.30.10:FF:000075">
    <property type="entry name" value="Translation initiation factor 2 subunit gamma"/>
    <property type="match status" value="1"/>
</dbReference>
<feature type="region of interest" description="Disordered" evidence="12">
    <location>
        <begin position="863"/>
        <end position="954"/>
    </location>
</feature>
<dbReference type="Gene3D" id="3.30.1220.10">
    <property type="entry name" value="CobW-like, C-terminal domain"/>
    <property type="match status" value="1"/>
</dbReference>
<name>A0A9P1BKI0_9DINO</name>
<feature type="region of interest" description="Disordered" evidence="12">
    <location>
        <begin position="1189"/>
        <end position="1241"/>
    </location>
</feature>
<dbReference type="GO" id="GO:0005850">
    <property type="term" value="C:eukaryotic translation initiation factor 2 complex"/>
    <property type="evidence" value="ECO:0007669"/>
    <property type="project" value="TreeGrafter"/>
</dbReference>
<evidence type="ECO:0000256" key="13">
    <source>
        <dbReference type="SAM" id="Phobius"/>
    </source>
</evidence>
<dbReference type="EMBL" id="CAMXCT020000129">
    <property type="protein sequence ID" value="CAL1127715.1"/>
    <property type="molecule type" value="Genomic_DNA"/>
</dbReference>
<dbReference type="CDD" id="cd03112">
    <property type="entry name" value="CobW-like"/>
    <property type="match status" value="1"/>
</dbReference>
<feature type="transmembrane region" description="Helical" evidence="13">
    <location>
        <begin position="392"/>
        <end position="410"/>
    </location>
</feature>
<evidence type="ECO:0000256" key="3">
    <source>
        <dbReference type="ARBA" id="ARBA00022540"/>
    </source>
</evidence>
<evidence type="ECO:0000256" key="11">
    <source>
        <dbReference type="ARBA" id="ARBA00049117"/>
    </source>
</evidence>
<comment type="caution">
    <text evidence="15">The sequence shown here is derived from an EMBL/GenBank/DDBJ whole genome shotgun (WGS) entry which is preliminary data.</text>
</comment>
<feature type="compositionally biased region" description="Basic and acidic residues" evidence="12">
    <location>
        <begin position="864"/>
        <end position="908"/>
    </location>
</feature>
<keyword evidence="13" id="KW-0812">Transmembrane</keyword>
<dbReference type="Pfam" id="PF02492">
    <property type="entry name" value="cobW"/>
    <property type="match status" value="1"/>
</dbReference>
<dbReference type="InterPro" id="IPR004161">
    <property type="entry name" value="EFTu-like_2"/>
</dbReference>
<protein>
    <recommendedName>
        <fullName evidence="2">protein-synthesizing GTPase</fullName>
        <ecNumber evidence="2">3.6.5.3</ecNumber>
    </recommendedName>
</protein>
<dbReference type="Gene3D" id="3.40.50.300">
    <property type="entry name" value="P-loop containing nucleotide triphosphate hydrolases"/>
    <property type="match status" value="2"/>
</dbReference>
<evidence type="ECO:0000313" key="15">
    <source>
        <dbReference type="EMBL" id="CAI3974340.1"/>
    </source>
</evidence>
<dbReference type="InterPro" id="IPR003495">
    <property type="entry name" value="CobW/HypB/UreG_nucleotide-bd"/>
</dbReference>
<dbReference type="GO" id="GO:0005829">
    <property type="term" value="C:cytosol"/>
    <property type="evidence" value="ECO:0007669"/>
    <property type="project" value="TreeGrafter"/>
</dbReference>
<sequence>MKFVHLGYSFVSWKGPRVVLELGFRRPLIEPQQVAGDEVGQQVEKCSTCVTTHYSICTPEGSRRSSKVHTELSEQPDEEIGLNGIDRGGNCTIVEESPAKNDGPSSRRKRRTIRQSLEGCWDCGCSWSSRCCKLKGHHLHCFQLCCARLTCSWCLKMLLLVVIVNYIFLSGPLSQPLWIPISTKAACEENDDGSGPASVKRVGHKANVTGGLHACEALCNGFSRCQAVDWYNDTRWCNLYATPCLRPTASWDGASSYQKAVVCRLFNGTSGVLIGGRCHVGIHVPSMSSVVEQELPAMLRSPKSWSFTLLVALIYTYVMSAWFRKKFDPVVKRIQEPTVAAVRWTLGAVWRKAAMLLILLALWAAATVHYWGLPPVSAVRKLEKGERPPLPYMEWIWMGVSMLLFLLVICKGFRACILSAIVTLGTCIMSAFASLCTFATSLCVETGLMAEAAAIGGVGAAAATVEGAAGAAATAEAGVAVESAAAADAALGAEGAAAADVAAGGAAAGEAATAAEAAATAEAVAAADAVAVAEGVGILALCAIQQLACYHFEVDRLVTNGQDDRAFSDAPLCQSLPQVVSRRADSARDLPGGLAVGLTALVAHGTSRARRRQAVKCQKVAPKSTKVDVEPPKPVPVILLSGFLGTGKTTLLRHWLENSTDRIGVVVNDVAAVNIDSKLVQQETYNPEGEVNAIQLQNGCACCSLGDELLVSIYDLLELATQDRPFSKIVVELSGVAEPQRVKENFDQARGSGYYVTSGFELSKTVTLLDASTFCEEYMEYQSVMDRDDLIDGDVGEMGDYSVVELLVEQAEAADVVVLNKTDLATKEQIEATRAVVKAINTKATILETSYSKIGLETVLGTARHSEHEEHEGHEGHDHGGHDHAKEEHGHGHSHASDSGHGHSHADDCSDPSCTDASHGHSHGHAEDCDDPDCTDPSHGHSHSHSHSSKTTAEERFGITSFTYRARRPFSEARFTEALKTWPVPKHSDLQLMLDAEPDSDHPMANVIRSKGFCWLEQEPSTRIYWSHAGKDMKLSYSGIWWGAMTPQQVKVMERLVGDEYERARKEDWDEECGDRRQEIVFIGQKLVEEPIRAMLDECLLNDEEMDTYKKRQETRNGRNDQPDDAEMFQDDLEMPVTQKAPSRCSMDAAHEYLEAQLPKQTPGCLEEERCGSLCTLCCPVLSDDCGASVGRSDDSEDSEPEEPHAAHLRLTRSLAGIKRSPARSRRPSMTAEARSRLRSPYMTKPVLRGEELPRRTRPSMTSTISSNVSQKTSNPHTAGVEVGTLTLPAEMRPSRWSLSSQTSQPSIRSRRVTYKYSQLIHRVPKGSRRASLPPVYVGSRVSAVPFEVRIRPRRTSSVVSSRRPSTEPSMSDLKIDPEDGLAVQDLSTLDVAKLTPLTPEVISRQATMNVGTIGHVAHGKSTVVKGLSGIMTVKFKAEKERNITIKLGYANAKIYKKKEPEEDDEHPYTSRESSAPDVVENDSSDYSLVRHVSFVDCPGHDILMATMLNGAAVMDAALLVIAGNETCPQPQTSEHLAAVEIMRLKHIIILQNKVELIKQQEAQSRYEEIKKFVAGTAADSSPIIPISAVLKYNLDVICEYLCTQVPIPPRDFTSSPVMIIIRSFDVNKPGEEVADLKGGVAGGSILKGVLKMGDEIEIRPGIVSKDASDNVQCRPIRSRIMSLLAEKNALQFAVPGGLIGVGTKIDPKLTRADKLVGQVLGHPGKLPSIYTEIEVKFYLLRRLLGVKTEGDGKAGKVAKLKKGEILMVNIGSTAAGGRVLGIKEDTDYAKITLTNPVCTQDGDKVALSRRIDKHWRLIGWGSISKGRLDEIGLFLGAHPPAFADHSKKPSSADPFAEPHAAETTGSLAKDYASLRELCSDEDLPGAFPHSVLSQLRKTLLSTARPTAAVLQATVEALEKCVTACGPAFRPWQRFAGPLLRLAAQQHGLRRSVAAVLLSSGEALRRTWRRWMQVCESSGTTDQALVAESLQLLAACRVREMPSEVLHDILRVACSYLEASRLCVSSRAVTLAAQRCLQMLGTRLGREQLMKEVSSVAPGLNLDALLTGPAAKPLVQVAVRGRATRSSLSAEVKEVELDSGILATAKPTPKERIDQQAQLQDVRTLRSPSSMPSPDLRKHFEDLSAREVPSQVRLVLHALSDVLRLCTEASGDEATDVLQAAHEEMLAMKGLSEEVLRQLEPVPLFRCLLQLLLQLESLSQGDLRRWATPILLEVAPFLARAMEAIEMGKQLLAWLELAKVVCGGELHSQSHRSPTSLSAAKKTWALRFCARAAERCGSALAEGDTQLAWEALAKLAQISEKDPGNAETGVLEALCAKIVELYPSQAEDFAKLTAGASTESWFLKLIQQELGA</sequence>
<dbReference type="PRINTS" id="PR00315">
    <property type="entry name" value="ELONGATNFCT"/>
</dbReference>
<keyword evidence="3" id="KW-0396">Initiation factor</keyword>
<comment type="similarity">
    <text evidence="9">Belongs to the SIMIBI class G3E GTPase family. ZNG1 subfamily.</text>
</comment>
<dbReference type="InterPro" id="IPR044128">
    <property type="entry name" value="eIF2g_GTP-bd"/>
</dbReference>
<feature type="transmembrane region" description="Helical" evidence="13">
    <location>
        <begin position="417"/>
        <end position="440"/>
    </location>
</feature>
<dbReference type="GO" id="GO:0003743">
    <property type="term" value="F:translation initiation factor activity"/>
    <property type="evidence" value="ECO:0007669"/>
    <property type="project" value="UniProtKB-KW"/>
</dbReference>
<dbReference type="InterPro" id="IPR011629">
    <property type="entry name" value="CobW-like_C"/>
</dbReference>
<accession>A0A9P1BKI0</accession>
<dbReference type="Pfam" id="PF00009">
    <property type="entry name" value="GTP_EFTU"/>
    <property type="match status" value="1"/>
</dbReference>
<evidence type="ECO:0000259" key="14">
    <source>
        <dbReference type="PROSITE" id="PS51722"/>
    </source>
</evidence>
<dbReference type="InterPro" id="IPR036627">
    <property type="entry name" value="CobW-likC_sf"/>
</dbReference>
<keyword evidence="4" id="KW-0547">Nucleotide-binding</keyword>
<organism evidence="15">
    <name type="scientific">Cladocopium goreaui</name>
    <dbReference type="NCBI Taxonomy" id="2562237"/>
    <lineage>
        <taxon>Eukaryota</taxon>
        <taxon>Sar</taxon>
        <taxon>Alveolata</taxon>
        <taxon>Dinophyceae</taxon>
        <taxon>Suessiales</taxon>
        <taxon>Symbiodiniaceae</taxon>
        <taxon>Cladocopium</taxon>
    </lineage>
</organism>
<dbReference type="SUPFAM" id="SSF50447">
    <property type="entry name" value="Translation proteins"/>
    <property type="match status" value="1"/>
</dbReference>
<feature type="region of interest" description="Disordered" evidence="12">
    <location>
        <begin position="1459"/>
        <end position="1482"/>
    </location>
</feature>
<feature type="transmembrane region" description="Helical" evidence="13">
    <location>
        <begin position="305"/>
        <end position="323"/>
    </location>
</feature>
<evidence type="ECO:0000256" key="8">
    <source>
        <dbReference type="ARBA" id="ARBA00023186"/>
    </source>
</evidence>
<keyword evidence="8" id="KW-0143">Chaperone</keyword>
<keyword evidence="5" id="KW-0378">Hydrolase</keyword>
<comment type="catalytic activity">
    <reaction evidence="10">
        <text>GTP + H2O = GDP + phosphate + H(+)</text>
        <dbReference type="Rhea" id="RHEA:19669"/>
        <dbReference type="ChEBI" id="CHEBI:15377"/>
        <dbReference type="ChEBI" id="CHEBI:15378"/>
        <dbReference type="ChEBI" id="CHEBI:37565"/>
        <dbReference type="ChEBI" id="CHEBI:43474"/>
        <dbReference type="ChEBI" id="CHEBI:58189"/>
        <dbReference type="EC" id="3.6.5.3"/>
    </reaction>
</comment>
<dbReference type="SMART" id="SM00833">
    <property type="entry name" value="CobW_C"/>
    <property type="match status" value="1"/>
</dbReference>
<keyword evidence="13" id="KW-0472">Membrane</keyword>
<dbReference type="SUPFAM" id="SSF52540">
    <property type="entry name" value="P-loop containing nucleoside triphosphate hydrolases"/>
    <property type="match status" value="2"/>
</dbReference>
<dbReference type="SUPFAM" id="SSF50465">
    <property type="entry name" value="EF-Tu/eEF-1alpha/eIF2-gamma C-terminal domain"/>
    <property type="match status" value="1"/>
</dbReference>
<evidence type="ECO:0000256" key="6">
    <source>
        <dbReference type="ARBA" id="ARBA00022917"/>
    </source>
</evidence>
<evidence type="ECO:0000256" key="12">
    <source>
        <dbReference type="SAM" id="MobiDB-lite"/>
    </source>
</evidence>
<dbReference type="EMBL" id="CAMXCT030000129">
    <property type="protein sequence ID" value="CAL4761652.1"/>
    <property type="molecule type" value="Genomic_DNA"/>
</dbReference>
<evidence type="ECO:0000256" key="7">
    <source>
        <dbReference type="ARBA" id="ARBA00023134"/>
    </source>
</evidence>
<dbReference type="InterPro" id="IPR009001">
    <property type="entry name" value="Transl_elong_EF1A/Init_IF2_C"/>
</dbReference>
<dbReference type="InterPro" id="IPR050543">
    <property type="entry name" value="eIF2G"/>
</dbReference>
<evidence type="ECO:0000313" key="16">
    <source>
        <dbReference type="EMBL" id="CAL1127715.1"/>
    </source>
</evidence>
<feature type="compositionally biased region" description="Polar residues" evidence="12">
    <location>
        <begin position="2115"/>
        <end position="2132"/>
    </location>
</feature>
<dbReference type="InterPro" id="IPR044127">
    <property type="entry name" value="eIF2g_dom_2"/>
</dbReference>
<reference evidence="16" key="2">
    <citation type="submission" date="2024-04" db="EMBL/GenBank/DDBJ databases">
        <authorList>
            <person name="Chen Y."/>
            <person name="Shah S."/>
            <person name="Dougan E. K."/>
            <person name="Thang M."/>
            <person name="Chan C."/>
        </authorList>
    </citation>
    <scope>NUCLEOTIDE SEQUENCE [LARGE SCALE GENOMIC DNA]</scope>
</reference>
<dbReference type="Proteomes" id="UP001152797">
    <property type="component" value="Unassembled WGS sequence"/>
</dbReference>
<feature type="transmembrane region" description="Helical" evidence="13">
    <location>
        <begin position="353"/>
        <end position="372"/>
    </location>
</feature>
<keyword evidence="6" id="KW-0648">Protein biosynthesis</keyword>
<dbReference type="InterPro" id="IPR015256">
    <property type="entry name" value="eIF2g_C"/>
</dbReference>
<feature type="region of interest" description="Disordered" evidence="12">
    <location>
        <begin position="1255"/>
        <end position="1280"/>
    </location>
</feature>
<comment type="similarity">
    <text evidence="1">Belongs to the TRAFAC class translation factor GTPase superfamily. Classic translation factor GTPase family. EF-Tu/EF-1A subfamily.</text>
</comment>
<reference evidence="15" key="1">
    <citation type="submission" date="2022-10" db="EMBL/GenBank/DDBJ databases">
        <authorList>
            <person name="Chen Y."/>
            <person name="Dougan E. K."/>
            <person name="Chan C."/>
            <person name="Rhodes N."/>
            <person name="Thang M."/>
        </authorList>
    </citation>
    <scope>NUCLEOTIDE SEQUENCE</scope>
</reference>
<dbReference type="NCBIfam" id="NF003077">
    <property type="entry name" value="PRK04000.1"/>
    <property type="match status" value="1"/>
</dbReference>
<dbReference type="InterPro" id="IPR027417">
    <property type="entry name" value="P-loop_NTPase"/>
</dbReference>
<evidence type="ECO:0000256" key="10">
    <source>
        <dbReference type="ARBA" id="ARBA00048107"/>
    </source>
</evidence>
<dbReference type="Pfam" id="PF07683">
    <property type="entry name" value="CobW_C"/>
    <property type="match status" value="1"/>
</dbReference>
<dbReference type="CDD" id="cd03688">
    <property type="entry name" value="eIF2_gamma_II"/>
    <property type="match status" value="1"/>
</dbReference>